<reference evidence="2 3" key="1">
    <citation type="submission" date="2024-06" db="EMBL/GenBank/DDBJ databases">
        <title>Genomic Encyclopedia of Type Strains, Phase IV (KMG-IV): sequencing the most valuable type-strain genomes for metagenomic binning, comparative biology and taxonomic classification.</title>
        <authorList>
            <person name="Goeker M."/>
        </authorList>
    </citation>
    <scope>NUCLEOTIDE SEQUENCE [LARGE SCALE GENOMIC DNA]</scope>
    <source>
        <strain evidence="2 3">DSM 15349</strain>
    </source>
</reference>
<proteinExistence type="inferred from homology"/>
<dbReference type="InterPro" id="IPR011048">
    <property type="entry name" value="Haem_d1_sf"/>
</dbReference>
<name>A0ABV2JJ63_9STRE</name>
<evidence type="ECO:0000256" key="1">
    <source>
        <dbReference type="ARBA" id="ARBA00005564"/>
    </source>
</evidence>
<dbReference type="PANTHER" id="PTHR30344">
    <property type="entry name" value="6-PHOSPHOGLUCONOLACTONASE-RELATED"/>
    <property type="match status" value="1"/>
</dbReference>
<dbReference type="InterPro" id="IPR019405">
    <property type="entry name" value="Lactonase_7-beta_prop"/>
</dbReference>
<dbReference type="GO" id="GO:0017057">
    <property type="term" value="F:6-phosphogluconolactonase activity"/>
    <property type="evidence" value="ECO:0007669"/>
    <property type="project" value="UniProtKB-EC"/>
</dbReference>
<dbReference type="InterPro" id="IPR015943">
    <property type="entry name" value="WD40/YVTN_repeat-like_dom_sf"/>
</dbReference>
<evidence type="ECO:0000313" key="3">
    <source>
        <dbReference type="Proteomes" id="UP001549055"/>
    </source>
</evidence>
<comment type="caution">
    <text evidence="2">The sequence shown here is derived from an EMBL/GenBank/DDBJ whole genome shotgun (WGS) entry which is preliminary data.</text>
</comment>
<dbReference type="Gene3D" id="2.130.10.10">
    <property type="entry name" value="YVTN repeat-like/Quinoprotein amine dehydrogenase"/>
    <property type="match status" value="1"/>
</dbReference>
<keyword evidence="2" id="KW-0378">Hydrolase</keyword>
<gene>
    <name evidence="2" type="ORF">ABID27_000587</name>
</gene>
<dbReference type="SUPFAM" id="SSF51004">
    <property type="entry name" value="C-terminal (heme d1) domain of cytochrome cd1-nitrite reductase"/>
    <property type="match status" value="1"/>
</dbReference>
<evidence type="ECO:0000313" key="2">
    <source>
        <dbReference type="EMBL" id="MET3643965.1"/>
    </source>
</evidence>
<dbReference type="Pfam" id="PF10282">
    <property type="entry name" value="Lactonase"/>
    <property type="match status" value="1"/>
</dbReference>
<organism evidence="2 3">
    <name type="scientific">Streptococcus gallinaceus</name>
    <dbReference type="NCBI Taxonomy" id="165758"/>
    <lineage>
        <taxon>Bacteria</taxon>
        <taxon>Bacillati</taxon>
        <taxon>Bacillota</taxon>
        <taxon>Bacilli</taxon>
        <taxon>Lactobacillales</taxon>
        <taxon>Streptococcaceae</taxon>
        <taxon>Streptococcus</taxon>
    </lineage>
</organism>
<dbReference type="Proteomes" id="UP001549055">
    <property type="component" value="Unassembled WGS sequence"/>
</dbReference>
<dbReference type="EC" id="3.1.1.31" evidence="2"/>
<protein>
    <submittedName>
        <fullName evidence="2">6-phosphogluconolactonase</fullName>
        <ecNumber evidence="2">3.1.1.31</ecNumber>
    </submittedName>
</protein>
<keyword evidence="3" id="KW-1185">Reference proteome</keyword>
<accession>A0ABV2JJ63</accession>
<dbReference type="InterPro" id="IPR050282">
    <property type="entry name" value="Cycloisomerase_2"/>
</dbReference>
<dbReference type="PANTHER" id="PTHR30344:SF1">
    <property type="entry name" value="6-PHOSPHOGLUCONOLACTONASE"/>
    <property type="match status" value="1"/>
</dbReference>
<comment type="similarity">
    <text evidence="1">Belongs to the cycloisomerase 2 family.</text>
</comment>
<dbReference type="EMBL" id="JBEPMK010000002">
    <property type="protein sequence ID" value="MET3643965.1"/>
    <property type="molecule type" value="Genomic_DNA"/>
</dbReference>
<dbReference type="RefSeq" id="WP_253363881.1">
    <property type="nucleotide sequence ID" value="NZ_JALJXU010000002.1"/>
</dbReference>
<sequence length="334" mass="36490">MTLYFGSYTRRLSKGIYSADFNEESGLLSNLQLLATEDNPTYLAFSQAGNLYTVGSENGQGGVAAFDAHFQPLNHVVTDGAPLCYVSVDEDRQLVYGANYHKGQIFSYKIESDGSLRLADTVQHHGSGPHENQQSAHAHFADLTPDHYLVTCDLGIDSVITYDVSDEGTLTEIGHYKSAPGAGPRHIVFHPTAKLAYLICELNASIEVLIYDGVGQFELLQTISTLPADYTGPNNTAAIRISKDGKFVYASNRGHDSIAIYRTLGDATLELIDIQSSLGQIPRDFALVSNDSYLIVAHQDSDKVTVFKRHPETGLLTEIPQDFEAPEAVCILEN</sequence>